<gene>
    <name evidence="2" type="ORF">PLEPLA_LOCUS40585</name>
</gene>
<feature type="region of interest" description="Disordered" evidence="1">
    <location>
        <begin position="307"/>
        <end position="327"/>
    </location>
</feature>
<evidence type="ECO:0000256" key="1">
    <source>
        <dbReference type="SAM" id="MobiDB-lite"/>
    </source>
</evidence>
<accession>A0A9N7Z696</accession>
<dbReference type="EMBL" id="CADEAL010004146">
    <property type="protein sequence ID" value="CAB1452835.1"/>
    <property type="molecule type" value="Genomic_DNA"/>
</dbReference>
<protein>
    <submittedName>
        <fullName evidence="2">Uncharacterized protein</fullName>
    </submittedName>
</protein>
<dbReference type="Proteomes" id="UP001153269">
    <property type="component" value="Unassembled WGS sequence"/>
</dbReference>
<organism evidence="2 3">
    <name type="scientific">Pleuronectes platessa</name>
    <name type="common">European plaice</name>
    <dbReference type="NCBI Taxonomy" id="8262"/>
    <lineage>
        <taxon>Eukaryota</taxon>
        <taxon>Metazoa</taxon>
        <taxon>Chordata</taxon>
        <taxon>Craniata</taxon>
        <taxon>Vertebrata</taxon>
        <taxon>Euteleostomi</taxon>
        <taxon>Actinopterygii</taxon>
        <taxon>Neopterygii</taxon>
        <taxon>Teleostei</taxon>
        <taxon>Neoteleostei</taxon>
        <taxon>Acanthomorphata</taxon>
        <taxon>Carangaria</taxon>
        <taxon>Pleuronectiformes</taxon>
        <taxon>Pleuronectoidei</taxon>
        <taxon>Pleuronectidae</taxon>
        <taxon>Pleuronectes</taxon>
    </lineage>
</organism>
<comment type="caution">
    <text evidence="2">The sequence shown here is derived from an EMBL/GenBank/DDBJ whole genome shotgun (WGS) entry which is preliminary data.</text>
</comment>
<dbReference type="AlphaFoldDB" id="A0A9N7Z696"/>
<feature type="region of interest" description="Disordered" evidence="1">
    <location>
        <begin position="169"/>
        <end position="197"/>
    </location>
</feature>
<proteinExistence type="predicted"/>
<keyword evidence="3" id="KW-1185">Reference proteome</keyword>
<sequence>MLPHPEPIEEANNGLHRVSSLGRLFPNSSAELNAVGLNHQSDLAAVDANAAIIYASLSPGQIKREEKSPGFAHFHLTEKGSPLCSPSSFYSPPRELFSPVSLPGSAPCYPISVGAAPRCCSLALVQRCSRVKRRGGLQAPASIGSTSCDLFLLCPPVWRFEGEHRSEGVGWPGDQRRTRGVGSRADQTSFDEDFPPFVREPLQPLSGGVSAQEEAGLAFSTQPLPLPASGRLSIDGPDRQLCVCLHEGTQSELYRPTATPTGRNVCEPSKRQCEYHSWTAIVPLASGSNPAPTSNLGSKLARITLSKRREEVPQSEGVGLKRIEECS</sequence>
<name>A0A9N7Z696_PLEPL</name>
<reference evidence="2" key="1">
    <citation type="submission" date="2020-03" db="EMBL/GenBank/DDBJ databases">
        <authorList>
            <person name="Weist P."/>
        </authorList>
    </citation>
    <scope>NUCLEOTIDE SEQUENCE</scope>
</reference>
<evidence type="ECO:0000313" key="3">
    <source>
        <dbReference type="Proteomes" id="UP001153269"/>
    </source>
</evidence>
<evidence type="ECO:0000313" key="2">
    <source>
        <dbReference type="EMBL" id="CAB1452835.1"/>
    </source>
</evidence>